<protein>
    <recommendedName>
        <fullName evidence="3">Carbohydrate-binding module family 13 protein</fullName>
    </recommendedName>
</protein>
<dbReference type="AlphaFoldDB" id="A0A0C3CUL6"/>
<sequence>MDNIHKLSSGEFHIFSDVEGHPIDLCRTQPALHQPVIVGSGTLCVGVVLFKAVAKNIYEIWADDRHIRSVDDHIYGSLDRMDPQRWVITPTRGNSEYTIETLDRRAWSDPGGAPGCEHKLYLHSVWQPIGPQQTFTIQPA</sequence>
<dbReference type="Gene3D" id="2.80.10.50">
    <property type="match status" value="1"/>
</dbReference>
<dbReference type="HOGENOM" id="CLU_152731_0_0_1"/>
<evidence type="ECO:0000313" key="2">
    <source>
        <dbReference type="Proteomes" id="UP000053989"/>
    </source>
</evidence>
<evidence type="ECO:0008006" key="3">
    <source>
        <dbReference type="Google" id="ProtNLM"/>
    </source>
</evidence>
<dbReference type="Proteomes" id="UP000053989">
    <property type="component" value="Unassembled WGS sequence"/>
</dbReference>
<dbReference type="InParanoid" id="A0A0C3CUL6"/>
<dbReference type="EMBL" id="KN822218">
    <property type="protein sequence ID" value="KIM52235.1"/>
    <property type="molecule type" value="Genomic_DNA"/>
</dbReference>
<proteinExistence type="predicted"/>
<name>A0A0C3CUL6_9AGAM</name>
<gene>
    <name evidence="1" type="ORF">SCLCIDRAFT_32803</name>
</gene>
<organism evidence="1 2">
    <name type="scientific">Scleroderma citrinum Foug A</name>
    <dbReference type="NCBI Taxonomy" id="1036808"/>
    <lineage>
        <taxon>Eukaryota</taxon>
        <taxon>Fungi</taxon>
        <taxon>Dikarya</taxon>
        <taxon>Basidiomycota</taxon>
        <taxon>Agaricomycotina</taxon>
        <taxon>Agaricomycetes</taxon>
        <taxon>Agaricomycetidae</taxon>
        <taxon>Boletales</taxon>
        <taxon>Sclerodermatineae</taxon>
        <taxon>Sclerodermataceae</taxon>
        <taxon>Scleroderma</taxon>
    </lineage>
</organism>
<reference evidence="2" key="2">
    <citation type="submission" date="2015-01" db="EMBL/GenBank/DDBJ databases">
        <title>Evolutionary Origins and Diversification of the Mycorrhizal Mutualists.</title>
        <authorList>
            <consortium name="DOE Joint Genome Institute"/>
            <consortium name="Mycorrhizal Genomics Consortium"/>
            <person name="Kohler A."/>
            <person name="Kuo A."/>
            <person name="Nagy L.G."/>
            <person name="Floudas D."/>
            <person name="Copeland A."/>
            <person name="Barry K.W."/>
            <person name="Cichocki N."/>
            <person name="Veneault-Fourrey C."/>
            <person name="LaButti K."/>
            <person name="Lindquist E.A."/>
            <person name="Lipzen A."/>
            <person name="Lundell T."/>
            <person name="Morin E."/>
            <person name="Murat C."/>
            <person name="Riley R."/>
            <person name="Ohm R."/>
            <person name="Sun H."/>
            <person name="Tunlid A."/>
            <person name="Henrissat B."/>
            <person name="Grigoriev I.V."/>
            <person name="Hibbett D.S."/>
            <person name="Martin F."/>
        </authorList>
    </citation>
    <scope>NUCLEOTIDE SEQUENCE [LARGE SCALE GENOMIC DNA]</scope>
    <source>
        <strain evidence="2">Foug A</strain>
    </source>
</reference>
<evidence type="ECO:0000313" key="1">
    <source>
        <dbReference type="EMBL" id="KIM52235.1"/>
    </source>
</evidence>
<reference evidence="1 2" key="1">
    <citation type="submission" date="2014-04" db="EMBL/GenBank/DDBJ databases">
        <authorList>
            <consortium name="DOE Joint Genome Institute"/>
            <person name="Kuo A."/>
            <person name="Kohler A."/>
            <person name="Nagy L.G."/>
            <person name="Floudas D."/>
            <person name="Copeland A."/>
            <person name="Barry K.W."/>
            <person name="Cichocki N."/>
            <person name="Veneault-Fourrey C."/>
            <person name="LaButti K."/>
            <person name="Lindquist E.A."/>
            <person name="Lipzen A."/>
            <person name="Lundell T."/>
            <person name="Morin E."/>
            <person name="Murat C."/>
            <person name="Sun H."/>
            <person name="Tunlid A."/>
            <person name="Henrissat B."/>
            <person name="Grigoriev I.V."/>
            <person name="Hibbett D.S."/>
            <person name="Martin F."/>
            <person name="Nordberg H.P."/>
            <person name="Cantor M.N."/>
            <person name="Hua S.X."/>
        </authorList>
    </citation>
    <scope>NUCLEOTIDE SEQUENCE [LARGE SCALE GENOMIC DNA]</scope>
    <source>
        <strain evidence="1 2">Foug A</strain>
    </source>
</reference>
<accession>A0A0C3CUL6</accession>
<keyword evidence="2" id="KW-1185">Reference proteome</keyword>